<dbReference type="PANTHER" id="PTHR10924:SF4">
    <property type="entry name" value="GH15861P"/>
    <property type="match status" value="1"/>
</dbReference>
<dbReference type="STRING" id="158441.A0A226F0Q8"/>
<evidence type="ECO:0000256" key="16">
    <source>
        <dbReference type="ARBA" id="ARBA00068050"/>
    </source>
</evidence>
<dbReference type="FunFam" id="1.20.1250.20:FF:000184">
    <property type="entry name" value="Feline leukemia virus subgroup C receptor-related protein 1"/>
    <property type="match status" value="1"/>
</dbReference>
<evidence type="ECO:0000256" key="19">
    <source>
        <dbReference type="SAM" id="Phobius"/>
    </source>
</evidence>
<feature type="transmembrane region" description="Helical" evidence="19">
    <location>
        <begin position="306"/>
        <end position="325"/>
    </location>
</feature>
<dbReference type="Proteomes" id="UP000198287">
    <property type="component" value="Unassembled WGS sequence"/>
</dbReference>
<dbReference type="InterPro" id="IPR036259">
    <property type="entry name" value="MFS_trans_sf"/>
</dbReference>
<dbReference type="OMA" id="LDLMGHN"/>
<evidence type="ECO:0000256" key="9">
    <source>
        <dbReference type="ARBA" id="ARBA00023170"/>
    </source>
</evidence>
<dbReference type="PANTHER" id="PTHR10924">
    <property type="entry name" value="MAJOR FACILITATOR SUPERFAMILY PROTEIN-RELATED"/>
    <property type="match status" value="1"/>
</dbReference>
<evidence type="ECO:0000256" key="6">
    <source>
        <dbReference type="ARBA" id="ARBA00022989"/>
    </source>
</evidence>
<dbReference type="InterPro" id="IPR020846">
    <property type="entry name" value="MFS_dom"/>
</dbReference>
<evidence type="ECO:0000256" key="12">
    <source>
        <dbReference type="ARBA" id="ARBA00036811"/>
    </source>
</evidence>
<feature type="transmembrane region" description="Helical" evidence="19">
    <location>
        <begin position="178"/>
        <end position="198"/>
    </location>
</feature>
<comment type="caution">
    <text evidence="21">The sequence shown here is derived from an EMBL/GenBank/DDBJ whole genome shotgun (WGS) entry which is preliminary data.</text>
</comment>
<dbReference type="EMBL" id="LNIX01000001">
    <property type="protein sequence ID" value="OXA62960.1"/>
    <property type="molecule type" value="Genomic_DNA"/>
</dbReference>
<dbReference type="GO" id="GO:0043249">
    <property type="term" value="P:erythrocyte maturation"/>
    <property type="evidence" value="ECO:0007669"/>
    <property type="project" value="UniProtKB-KW"/>
</dbReference>
<evidence type="ECO:0000256" key="18">
    <source>
        <dbReference type="SAM" id="MobiDB-lite"/>
    </source>
</evidence>
<gene>
    <name evidence="21" type="ORF">Fcan01_03714</name>
</gene>
<dbReference type="GO" id="GO:0097037">
    <property type="term" value="P:heme export"/>
    <property type="evidence" value="ECO:0007669"/>
    <property type="project" value="TreeGrafter"/>
</dbReference>
<dbReference type="GO" id="GO:0020037">
    <property type="term" value="F:heme binding"/>
    <property type="evidence" value="ECO:0007669"/>
    <property type="project" value="TreeGrafter"/>
</dbReference>
<keyword evidence="5 19" id="KW-0812">Transmembrane</keyword>
<evidence type="ECO:0000256" key="5">
    <source>
        <dbReference type="ARBA" id="ARBA00022692"/>
    </source>
</evidence>
<evidence type="ECO:0000259" key="20">
    <source>
        <dbReference type="PROSITE" id="PS50850"/>
    </source>
</evidence>
<comment type="similarity">
    <text evidence="14">Belongs to the major facilitator superfamily. Feline leukemia virus subgroup C receptor (TC 2.A.1.28.1) family.</text>
</comment>
<dbReference type="PROSITE" id="PS50850">
    <property type="entry name" value="MFS"/>
    <property type="match status" value="1"/>
</dbReference>
<dbReference type="GO" id="GO:0005886">
    <property type="term" value="C:plasma membrane"/>
    <property type="evidence" value="ECO:0007669"/>
    <property type="project" value="UniProtKB-SubCell"/>
</dbReference>
<evidence type="ECO:0000256" key="1">
    <source>
        <dbReference type="ARBA" id="ARBA00004651"/>
    </source>
</evidence>
<keyword evidence="4" id="KW-0597">Phosphoprotein</keyword>
<dbReference type="GO" id="GO:0006783">
    <property type="term" value="P:heme biosynthetic process"/>
    <property type="evidence" value="ECO:0007669"/>
    <property type="project" value="UniProtKB-ARBA"/>
</dbReference>
<comment type="function">
    <text evidence="15">Uniporter that mediates the transport of extracellular choline and ethanolamine into cells, thereby playing a key role in phospholipid biosynthesis. Choline and ethanolamine are the precursors of phosphatidylcholine and phosphatidylethanolamine, respectively, the two most abundant phospholipids. Transport is not coupled with proton transport and is exclusively driven by the choline (or ethanolamine) gradient across the plasma membrane. Also acts as a heme b transporter that mediates heme efflux from the cytoplasm to the extracellular compartment.</text>
</comment>
<keyword evidence="3" id="KW-1003">Cell membrane</keyword>
<dbReference type="InterPro" id="IPR049680">
    <property type="entry name" value="FLVCR1-2_SLC49-like"/>
</dbReference>
<evidence type="ECO:0000256" key="15">
    <source>
        <dbReference type="ARBA" id="ARBA00060240"/>
    </source>
</evidence>
<keyword evidence="7" id="KW-0265">Erythrocyte maturation</keyword>
<sequence>MSLPASPEKLGTPAASDANGETKEASCGGNDEGALREECQVYRFRWVVLILFVVYSMSNAFQWIQFAIINGLVGQFYGVSDGIVDMTSMIYMITYIPLIFPAMYFLDRFGLRKAVLIGSFGTALGSWIKVFSASPNLFPVAFIGQTVVAVSQIFILGIPPLLAAVWFGPSQVSSATAIGVFGNQLGVAAGFVLPPMLIKNGTQEEMAHDFQVMFIGTGCITAVLFVAVIFLFRDKPPTPPSMSQMALLTADKEPYVNSIKRLFTNKGYLLLLTSYGMNVGVFYAISTLLSSFILKYHPGKDEDTGRIGFMIVVFGMMGSVVSGLILDKTRRFKETTLVIYFLSFVGMVVYTFSLPHANHIAYMYVVFAALGFFMTGYLPVGFEFAAEITYPESEGTSAGLLNASAQVFGIILTAVTRLVFESKVGDLGANLLLCGILLMGVTMTALIKADLRRTMAQRASVASPPSYESSATVPEP</sequence>
<feature type="transmembrane region" description="Helical" evidence="19">
    <location>
        <begin position="210"/>
        <end position="232"/>
    </location>
</feature>
<evidence type="ECO:0000256" key="11">
    <source>
        <dbReference type="ARBA" id="ARBA00035075"/>
    </source>
</evidence>
<comment type="subcellular location">
    <subcellularLocation>
        <location evidence="1">Cell membrane</location>
        <topology evidence="1">Multi-pass membrane protein</topology>
    </subcellularLocation>
</comment>
<evidence type="ECO:0000256" key="17">
    <source>
        <dbReference type="ARBA" id="ARBA00080886"/>
    </source>
</evidence>
<comment type="catalytic activity">
    <reaction evidence="11">
        <text>heme b(in) = heme b(out)</text>
        <dbReference type="Rhea" id="RHEA:75443"/>
        <dbReference type="ChEBI" id="CHEBI:60344"/>
    </reaction>
</comment>
<evidence type="ECO:0000256" key="7">
    <source>
        <dbReference type="ARBA" id="ARBA00023057"/>
    </source>
</evidence>
<accession>A0A226F0Q8</accession>
<feature type="transmembrane region" description="Helical" evidence="19">
    <location>
        <begin position="114"/>
        <end position="134"/>
    </location>
</feature>
<name>A0A226F0Q8_FOLCA</name>
<feature type="region of interest" description="Disordered" evidence="18">
    <location>
        <begin position="1"/>
        <end position="29"/>
    </location>
</feature>
<proteinExistence type="inferred from homology"/>
<comment type="catalytic activity">
    <reaction evidence="12">
        <text>choline(out) = choline(in)</text>
        <dbReference type="Rhea" id="RHEA:32751"/>
        <dbReference type="ChEBI" id="CHEBI:15354"/>
    </reaction>
</comment>
<keyword evidence="8 19" id="KW-0472">Membrane</keyword>
<dbReference type="Gene3D" id="1.20.1250.20">
    <property type="entry name" value="MFS general substrate transporter like domains"/>
    <property type="match status" value="1"/>
</dbReference>
<feature type="transmembrane region" description="Helical" evidence="19">
    <location>
        <begin position="140"/>
        <end position="166"/>
    </location>
</feature>
<dbReference type="CDD" id="cd17398">
    <property type="entry name" value="MFS_FLVCR_like"/>
    <property type="match status" value="1"/>
</dbReference>
<evidence type="ECO:0000313" key="21">
    <source>
        <dbReference type="EMBL" id="OXA62960.1"/>
    </source>
</evidence>
<feature type="transmembrane region" description="Helical" evidence="19">
    <location>
        <begin position="337"/>
        <end position="355"/>
    </location>
</feature>
<dbReference type="Pfam" id="PF07690">
    <property type="entry name" value="MFS_1"/>
    <property type="match status" value="1"/>
</dbReference>
<evidence type="ECO:0000256" key="14">
    <source>
        <dbReference type="ARBA" id="ARBA00046338"/>
    </source>
</evidence>
<evidence type="ECO:0000256" key="2">
    <source>
        <dbReference type="ARBA" id="ARBA00022448"/>
    </source>
</evidence>
<organism evidence="21 22">
    <name type="scientific">Folsomia candida</name>
    <name type="common">Springtail</name>
    <dbReference type="NCBI Taxonomy" id="158441"/>
    <lineage>
        <taxon>Eukaryota</taxon>
        <taxon>Metazoa</taxon>
        <taxon>Ecdysozoa</taxon>
        <taxon>Arthropoda</taxon>
        <taxon>Hexapoda</taxon>
        <taxon>Collembola</taxon>
        <taxon>Entomobryomorpha</taxon>
        <taxon>Isotomoidea</taxon>
        <taxon>Isotomidae</taxon>
        <taxon>Proisotominae</taxon>
        <taxon>Folsomia</taxon>
    </lineage>
</organism>
<feature type="transmembrane region" description="Helical" evidence="19">
    <location>
        <begin position="89"/>
        <end position="107"/>
    </location>
</feature>
<feature type="transmembrane region" description="Helical" evidence="19">
    <location>
        <begin position="427"/>
        <end position="447"/>
    </location>
</feature>
<dbReference type="GO" id="GO:0031966">
    <property type="term" value="C:mitochondrial membrane"/>
    <property type="evidence" value="ECO:0007669"/>
    <property type="project" value="UniProtKB-ARBA"/>
</dbReference>
<dbReference type="InterPro" id="IPR011701">
    <property type="entry name" value="MFS"/>
</dbReference>
<dbReference type="SUPFAM" id="SSF103473">
    <property type="entry name" value="MFS general substrate transporter"/>
    <property type="match status" value="1"/>
</dbReference>
<feature type="transmembrane region" description="Helical" evidence="19">
    <location>
        <begin position="361"/>
        <end position="386"/>
    </location>
</feature>
<keyword evidence="2" id="KW-0813">Transport</keyword>
<feature type="transmembrane region" description="Helical" evidence="19">
    <location>
        <begin position="46"/>
        <end position="69"/>
    </location>
</feature>
<dbReference type="AlphaFoldDB" id="A0A226F0Q8"/>
<reference evidence="21 22" key="1">
    <citation type="submission" date="2015-12" db="EMBL/GenBank/DDBJ databases">
        <title>The genome of Folsomia candida.</title>
        <authorList>
            <person name="Faddeeva A."/>
            <person name="Derks M.F."/>
            <person name="Anvar Y."/>
            <person name="Smit S."/>
            <person name="Van Straalen N."/>
            <person name="Roelofs D."/>
        </authorList>
    </citation>
    <scope>NUCLEOTIDE SEQUENCE [LARGE SCALE GENOMIC DNA]</scope>
    <source>
        <strain evidence="21 22">VU population</strain>
        <tissue evidence="21">Whole body</tissue>
    </source>
</reference>
<protein>
    <recommendedName>
        <fullName evidence="16">Choline/ethanolamine transporter FLVCR1</fullName>
    </recommendedName>
    <alternativeName>
        <fullName evidence="17">Heme transporter FLVCR1</fullName>
    </alternativeName>
</protein>
<evidence type="ECO:0000313" key="22">
    <source>
        <dbReference type="Proteomes" id="UP000198287"/>
    </source>
</evidence>
<dbReference type="OrthoDB" id="422206at2759"/>
<feature type="transmembrane region" description="Helical" evidence="19">
    <location>
        <begin position="268"/>
        <end position="294"/>
    </location>
</feature>
<evidence type="ECO:0000256" key="3">
    <source>
        <dbReference type="ARBA" id="ARBA00022475"/>
    </source>
</evidence>
<keyword evidence="22" id="KW-1185">Reference proteome</keyword>
<keyword evidence="10" id="KW-0325">Glycoprotein</keyword>
<evidence type="ECO:0000256" key="8">
    <source>
        <dbReference type="ARBA" id="ARBA00023136"/>
    </source>
</evidence>
<evidence type="ECO:0000256" key="10">
    <source>
        <dbReference type="ARBA" id="ARBA00023180"/>
    </source>
</evidence>
<comment type="catalytic activity">
    <reaction evidence="13">
        <text>ethanolamine(in) = ethanolamine(out)</text>
        <dbReference type="Rhea" id="RHEA:32747"/>
        <dbReference type="ChEBI" id="CHEBI:57603"/>
    </reaction>
</comment>
<evidence type="ECO:0000256" key="4">
    <source>
        <dbReference type="ARBA" id="ARBA00022553"/>
    </source>
</evidence>
<feature type="domain" description="Major facilitator superfamily (MFS) profile" evidence="20">
    <location>
        <begin position="48"/>
        <end position="452"/>
    </location>
</feature>
<evidence type="ECO:0000256" key="13">
    <source>
        <dbReference type="ARBA" id="ARBA00045087"/>
    </source>
</evidence>
<keyword evidence="9 21" id="KW-0675">Receptor</keyword>
<dbReference type="GO" id="GO:0015232">
    <property type="term" value="F:heme transmembrane transporter activity"/>
    <property type="evidence" value="ECO:0007669"/>
    <property type="project" value="UniProtKB-ARBA"/>
</dbReference>
<keyword evidence="6 19" id="KW-1133">Transmembrane helix</keyword>
<feature type="transmembrane region" description="Helical" evidence="19">
    <location>
        <begin position="398"/>
        <end position="415"/>
    </location>
</feature>